<keyword evidence="3" id="KW-0378">Hydrolase</keyword>
<dbReference type="Gene3D" id="2.30.120.10">
    <property type="match status" value="1"/>
</dbReference>
<feature type="binding site" evidence="6">
    <location>
        <position position="283"/>
    </location>
    <ligand>
        <name>Ca(2+)</name>
        <dbReference type="ChEBI" id="CHEBI:29108"/>
    </ligand>
</feature>
<dbReference type="Pfam" id="PF01804">
    <property type="entry name" value="Penicil_amidase"/>
    <property type="match status" value="1"/>
</dbReference>
<dbReference type="InterPro" id="IPR043146">
    <property type="entry name" value="Penicillin_amidase_N_B-knob"/>
</dbReference>
<dbReference type="InterPro" id="IPR023343">
    <property type="entry name" value="Penicillin_amidase_dom1"/>
</dbReference>
<keyword evidence="6" id="KW-0479">Metal-binding</keyword>
<evidence type="ECO:0000256" key="5">
    <source>
        <dbReference type="PIRSR" id="PIRSR001227-1"/>
    </source>
</evidence>
<evidence type="ECO:0000313" key="9">
    <source>
        <dbReference type="Proteomes" id="UP000315673"/>
    </source>
</evidence>
<dbReference type="Gene3D" id="1.10.439.10">
    <property type="entry name" value="Penicillin Amidohydrolase, domain 1"/>
    <property type="match status" value="1"/>
</dbReference>
<keyword evidence="4" id="KW-0865">Zymogen</keyword>
<organism evidence="8 9">
    <name type="scientific">Sphingomonas panacisoli</name>
    <dbReference type="NCBI Taxonomy" id="1813879"/>
    <lineage>
        <taxon>Bacteria</taxon>
        <taxon>Pseudomonadati</taxon>
        <taxon>Pseudomonadota</taxon>
        <taxon>Alphaproteobacteria</taxon>
        <taxon>Sphingomonadales</taxon>
        <taxon>Sphingomonadaceae</taxon>
        <taxon>Sphingomonas</taxon>
    </lineage>
</organism>
<dbReference type="Proteomes" id="UP000315673">
    <property type="component" value="Chromosome"/>
</dbReference>
<dbReference type="InterPro" id="IPR014395">
    <property type="entry name" value="Pen/GL7ACA/AHL_acylase"/>
</dbReference>
<gene>
    <name evidence="8" type="ORF">FPZ24_13925</name>
</gene>
<reference evidence="8 9" key="1">
    <citation type="submission" date="2019-07" db="EMBL/GenBank/DDBJ databases">
        <title>Full genome sequence of Sphingomonas sp. 4R-6-7(HKS19).</title>
        <authorList>
            <person name="Im W.-T."/>
        </authorList>
    </citation>
    <scope>NUCLEOTIDE SEQUENCE [LARGE SCALE GENOMIC DNA]</scope>
    <source>
        <strain evidence="8 9">HKS19</strain>
    </source>
</reference>
<evidence type="ECO:0000256" key="3">
    <source>
        <dbReference type="ARBA" id="ARBA00022801"/>
    </source>
</evidence>
<dbReference type="PANTHER" id="PTHR34218:SF3">
    <property type="entry name" value="ACYL-HOMOSERINE LACTONE ACYLASE PVDQ"/>
    <property type="match status" value="1"/>
</dbReference>
<keyword evidence="9" id="KW-1185">Reference proteome</keyword>
<dbReference type="OrthoDB" id="9760084at2"/>
<evidence type="ECO:0000256" key="1">
    <source>
        <dbReference type="ARBA" id="ARBA00006586"/>
    </source>
</evidence>
<comment type="similarity">
    <text evidence="1">Belongs to the peptidase S45 family.</text>
</comment>
<sequence>MGLVILIVLTAIFLATWEPLTAATADAPPPHKYDVTIARDTWGVPHIYGKTDPDVAYGIAYAHAEDDFSTLESVLAMTRGRLGALEGAKGAEGDFALNFVDARATVDRDYDKQPADVRALLDGYASGLNAYAARHPGEVRLARLFPVNGRDVATGFVMRSPFFFGLDGTLGALVGDKPLPPEKAPPENYPPTTAPAASTADERPNGSNAFVVAPKRTPDGATRLVSNSHQPWDGPVAWYELVVHSQTGWNFAGAMFPGAPYPLLGHNETLGWTNTVNRPDLIDVYKLKMNAGGDQYSYDGQWRPLEKHLIWLRVKLWGPFVLPVPKYVYRAVQGPVVVNKSGAFAVRYGGADQLRMVEEYYRLTRARTFDEWQQALAMQGIPATNFLYADAAGNIAYFYNASFPNRKPGYDYATVLPGDTSRDYAPGTVPWKMVPRNVNPASGFLVNANSTPYLSAGPGSELNPADWSPLLGVETDTTNRDNRALELMTATPKVSAEAMRAIKFDTGVSRNGWAGKWFADMLAVDPRGDATLTEALSVLRQWDWNADGKGPADSLAVILMRAGQAWHYRRQPEPDPRAALLKAASYLKQHFGRIDVPLGTVLRLRRGNVDLPLDGGPEILRAASTWDEAPDGRLVVNHGDSFVMFVTWLKGRVQSESIQPYGAASTRPTSPHYADQAKWFVAHRLKPVLFYSRDLNGNIERLYRP</sequence>
<evidence type="ECO:0000256" key="7">
    <source>
        <dbReference type="SAM" id="MobiDB-lite"/>
    </source>
</evidence>
<dbReference type="InterPro" id="IPR002692">
    <property type="entry name" value="S45"/>
</dbReference>
<dbReference type="GO" id="GO:0016811">
    <property type="term" value="F:hydrolase activity, acting on carbon-nitrogen (but not peptide) bonds, in linear amides"/>
    <property type="evidence" value="ECO:0007669"/>
    <property type="project" value="InterPro"/>
</dbReference>
<dbReference type="Gene3D" id="3.60.20.10">
    <property type="entry name" value="Glutamine Phosphoribosylpyrophosphate, subunit 1, domain 1"/>
    <property type="match status" value="1"/>
</dbReference>
<keyword evidence="6" id="KW-0106">Calcium</keyword>
<comment type="cofactor">
    <cofactor evidence="6">
        <name>Ca(2+)</name>
        <dbReference type="ChEBI" id="CHEBI:29108"/>
    </cofactor>
    <text evidence="6">Binds 1 Ca(2+) ion per dimer.</text>
</comment>
<evidence type="ECO:0000313" key="8">
    <source>
        <dbReference type="EMBL" id="QDZ09226.1"/>
    </source>
</evidence>
<dbReference type="KEGG" id="spai:FPZ24_13925"/>
<keyword evidence="2" id="KW-0732">Signal</keyword>
<dbReference type="SUPFAM" id="SSF56235">
    <property type="entry name" value="N-terminal nucleophile aminohydrolases (Ntn hydrolases)"/>
    <property type="match status" value="1"/>
</dbReference>
<feature type="binding site" evidence="6">
    <location>
        <position position="280"/>
    </location>
    <ligand>
        <name>Ca(2+)</name>
        <dbReference type="ChEBI" id="CHEBI:29108"/>
    </ligand>
</feature>
<dbReference type="PANTHER" id="PTHR34218">
    <property type="entry name" value="PEPTIDASE S45 PENICILLIN AMIDASE"/>
    <property type="match status" value="1"/>
</dbReference>
<feature type="region of interest" description="Disordered" evidence="7">
    <location>
        <begin position="175"/>
        <end position="214"/>
    </location>
</feature>
<evidence type="ECO:0000256" key="2">
    <source>
        <dbReference type="ARBA" id="ARBA00022729"/>
    </source>
</evidence>
<dbReference type="Gene3D" id="1.10.1400.10">
    <property type="match status" value="1"/>
</dbReference>
<dbReference type="AlphaFoldDB" id="A0A5B8LMA5"/>
<dbReference type="GO" id="GO:0046872">
    <property type="term" value="F:metal ion binding"/>
    <property type="evidence" value="ECO:0007669"/>
    <property type="project" value="UniProtKB-KW"/>
</dbReference>
<dbReference type="InterPro" id="IPR043147">
    <property type="entry name" value="Penicillin_amidase_A-knob"/>
</dbReference>
<feature type="active site" description="Nucleophile" evidence="5">
    <location>
        <position position="207"/>
    </location>
</feature>
<accession>A0A5B8LMA5</accession>
<evidence type="ECO:0000256" key="6">
    <source>
        <dbReference type="PIRSR" id="PIRSR001227-2"/>
    </source>
</evidence>
<feature type="compositionally biased region" description="Pro residues" evidence="7">
    <location>
        <begin position="181"/>
        <end position="193"/>
    </location>
</feature>
<protein>
    <submittedName>
        <fullName evidence="8">Acylase</fullName>
    </submittedName>
</protein>
<dbReference type="InterPro" id="IPR029055">
    <property type="entry name" value="Ntn_hydrolases_N"/>
</dbReference>
<dbReference type="EMBL" id="CP042306">
    <property type="protein sequence ID" value="QDZ09226.1"/>
    <property type="molecule type" value="Genomic_DNA"/>
</dbReference>
<name>A0A5B8LMA5_9SPHN</name>
<dbReference type="GO" id="GO:0017000">
    <property type="term" value="P:antibiotic biosynthetic process"/>
    <property type="evidence" value="ECO:0007669"/>
    <property type="project" value="InterPro"/>
</dbReference>
<dbReference type="PIRSF" id="PIRSF001227">
    <property type="entry name" value="Pen_acylase"/>
    <property type="match status" value="1"/>
</dbReference>
<evidence type="ECO:0000256" key="4">
    <source>
        <dbReference type="ARBA" id="ARBA00023145"/>
    </source>
</evidence>
<proteinExistence type="inferred from homology"/>